<gene>
    <name evidence="1" type="ORF">SAMN05216275_14122</name>
</gene>
<name>A0A1I4DGA1_9ACTN</name>
<dbReference type="GeneID" id="96302918"/>
<keyword evidence="2" id="KW-1185">Reference proteome</keyword>
<organism evidence="1 2">
    <name type="scientific">Streptosporangium canum</name>
    <dbReference type="NCBI Taxonomy" id="324952"/>
    <lineage>
        <taxon>Bacteria</taxon>
        <taxon>Bacillati</taxon>
        <taxon>Actinomycetota</taxon>
        <taxon>Actinomycetes</taxon>
        <taxon>Streptosporangiales</taxon>
        <taxon>Streptosporangiaceae</taxon>
        <taxon>Streptosporangium</taxon>
    </lineage>
</organism>
<protein>
    <submittedName>
        <fullName evidence="1">Uncharacterized protein</fullName>
    </submittedName>
</protein>
<dbReference type="AlphaFoldDB" id="A0A1I4DGA1"/>
<reference evidence="2" key="1">
    <citation type="submission" date="2016-10" db="EMBL/GenBank/DDBJ databases">
        <authorList>
            <person name="Varghese N."/>
            <person name="Submissions S."/>
        </authorList>
    </citation>
    <scope>NUCLEOTIDE SEQUENCE [LARGE SCALE GENOMIC DNA]</scope>
    <source>
        <strain evidence="2">CGMCC 4.2126</strain>
    </source>
</reference>
<dbReference type="Proteomes" id="UP000199111">
    <property type="component" value="Unassembled WGS sequence"/>
</dbReference>
<dbReference type="RefSeq" id="WP_093891449.1">
    <property type="nucleotide sequence ID" value="NZ_FOQY01000041.1"/>
</dbReference>
<proteinExistence type="predicted"/>
<sequence length="128" mass="13578">MAEPITPDQLAAIKARAYTTADGREFVFVHEITEALGTSAGEQAHCSDPIECGHEAALGQAEAERDELRALLERLIPAAHDGDSTLCRERAARQEALSPCQRSPAAYDDECPACEALAVLHPEAAPGA</sequence>
<accession>A0A1I4DGA1</accession>
<evidence type="ECO:0000313" key="1">
    <source>
        <dbReference type="EMBL" id="SFK91820.1"/>
    </source>
</evidence>
<dbReference type="EMBL" id="FOQY01000041">
    <property type="protein sequence ID" value="SFK91820.1"/>
    <property type="molecule type" value="Genomic_DNA"/>
</dbReference>
<evidence type="ECO:0000313" key="2">
    <source>
        <dbReference type="Proteomes" id="UP000199111"/>
    </source>
</evidence>